<protein>
    <recommendedName>
        <fullName evidence="4">Lipoprotein</fullName>
    </recommendedName>
</protein>
<dbReference type="RefSeq" id="WP_106256200.1">
    <property type="nucleotide sequence ID" value="NZ_CAWNSW010000007.1"/>
</dbReference>
<feature type="chain" id="PRO_5015580020" description="Lipoprotein" evidence="1">
    <location>
        <begin position="22"/>
        <end position="141"/>
    </location>
</feature>
<reference evidence="3" key="1">
    <citation type="submission" date="2018-02" db="EMBL/GenBank/DDBJ databases">
        <authorList>
            <person name="Moore K."/>
            <person name="Momper L."/>
        </authorList>
    </citation>
    <scope>NUCLEOTIDE SEQUENCE [LARGE SCALE GENOMIC DNA]</scope>
    <source>
        <strain evidence="3">ULC18</strain>
    </source>
</reference>
<evidence type="ECO:0008006" key="4">
    <source>
        <dbReference type="Google" id="ProtNLM"/>
    </source>
</evidence>
<dbReference type="EMBL" id="PVWK01000057">
    <property type="protein sequence ID" value="PSB29919.1"/>
    <property type="molecule type" value="Genomic_DNA"/>
</dbReference>
<comment type="caution">
    <text evidence="2">The sequence shown here is derived from an EMBL/GenBank/DDBJ whole genome shotgun (WGS) entry which is preliminary data.</text>
</comment>
<reference evidence="2 3" key="2">
    <citation type="submission" date="2018-03" db="EMBL/GenBank/DDBJ databases">
        <title>The ancient ancestry and fast evolution of plastids.</title>
        <authorList>
            <person name="Moore K.R."/>
            <person name="Magnabosco C."/>
            <person name="Momper L."/>
            <person name="Gold D.A."/>
            <person name="Bosak T."/>
            <person name="Fournier G.P."/>
        </authorList>
    </citation>
    <scope>NUCLEOTIDE SEQUENCE [LARGE SCALE GENOMIC DNA]</scope>
    <source>
        <strain evidence="2 3">ULC18</strain>
    </source>
</reference>
<dbReference type="PROSITE" id="PS51257">
    <property type="entry name" value="PROKAR_LIPOPROTEIN"/>
    <property type="match status" value="1"/>
</dbReference>
<evidence type="ECO:0000256" key="1">
    <source>
        <dbReference type="SAM" id="SignalP"/>
    </source>
</evidence>
<feature type="signal peptide" evidence="1">
    <location>
        <begin position="1"/>
        <end position="21"/>
    </location>
</feature>
<keyword evidence="3" id="KW-1185">Reference proteome</keyword>
<accession>A0A2T1EAY6</accession>
<evidence type="ECO:0000313" key="2">
    <source>
        <dbReference type="EMBL" id="PSB29919.1"/>
    </source>
</evidence>
<dbReference type="AlphaFoldDB" id="A0A2T1EAY6"/>
<dbReference type="Proteomes" id="UP000239576">
    <property type="component" value="Unassembled WGS sequence"/>
</dbReference>
<sequence length="141" mass="15232">MTSTVRTLSAIALLLSLTACIREGEFGPLPSDLAPLFGRGAAPARAPAPHVPATGASKMLQDAESLEDWSDEVAVPFNRDSAVMQAEALRRCQQLLGGDPLSQVVAVEQRTRTPNQSGNVKWICKFRTEKREVPGAYDNQN</sequence>
<proteinExistence type="predicted"/>
<gene>
    <name evidence="2" type="ORF">C7B82_10220</name>
</gene>
<evidence type="ECO:0000313" key="3">
    <source>
        <dbReference type="Proteomes" id="UP000239576"/>
    </source>
</evidence>
<name>A0A2T1EAY6_9CYAN</name>
<keyword evidence="1" id="KW-0732">Signal</keyword>
<organism evidence="2 3">
    <name type="scientific">Stenomitos frigidus ULC18</name>
    <dbReference type="NCBI Taxonomy" id="2107698"/>
    <lineage>
        <taxon>Bacteria</taxon>
        <taxon>Bacillati</taxon>
        <taxon>Cyanobacteriota</taxon>
        <taxon>Cyanophyceae</taxon>
        <taxon>Leptolyngbyales</taxon>
        <taxon>Leptolyngbyaceae</taxon>
        <taxon>Stenomitos</taxon>
    </lineage>
</organism>